<protein>
    <submittedName>
        <fullName evidence="2">Uncharacterized protein</fullName>
    </submittedName>
</protein>
<dbReference type="EMBL" id="MDGQ01000005">
    <property type="protein sequence ID" value="OEK04829.1"/>
    <property type="molecule type" value="Genomic_DNA"/>
</dbReference>
<keyword evidence="3" id="KW-1185">Reference proteome</keyword>
<evidence type="ECO:0000256" key="1">
    <source>
        <dbReference type="SAM" id="SignalP"/>
    </source>
</evidence>
<feature type="chain" id="PRO_5009185860" evidence="1">
    <location>
        <begin position="35"/>
        <end position="280"/>
    </location>
</feature>
<gene>
    <name evidence="2" type="ORF">BFP71_15425</name>
</gene>
<organism evidence="2 3">
    <name type="scientific">Roseivirga misakiensis</name>
    <dbReference type="NCBI Taxonomy" id="1563681"/>
    <lineage>
        <taxon>Bacteria</taxon>
        <taxon>Pseudomonadati</taxon>
        <taxon>Bacteroidota</taxon>
        <taxon>Cytophagia</taxon>
        <taxon>Cytophagales</taxon>
        <taxon>Roseivirgaceae</taxon>
        <taxon>Roseivirga</taxon>
    </lineage>
</organism>
<reference evidence="2 3" key="1">
    <citation type="submission" date="2016-08" db="EMBL/GenBank/DDBJ databases">
        <title>Draft genome of Fabibacter sp. strain SK-8.</title>
        <authorList>
            <person name="Wong S.-K."/>
            <person name="Hamasaki K."/>
            <person name="Yoshizawa S."/>
        </authorList>
    </citation>
    <scope>NUCLEOTIDE SEQUENCE [LARGE SCALE GENOMIC DNA]</scope>
    <source>
        <strain evidence="2 3">SK-8</strain>
    </source>
</reference>
<dbReference type="Gene3D" id="3.40.50.10610">
    <property type="entry name" value="ABC-type transport auxiliary lipoprotein component"/>
    <property type="match status" value="1"/>
</dbReference>
<evidence type="ECO:0000313" key="2">
    <source>
        <dbReference type="EMBL" id="OEK04829.1"/>
    </source>
</evidence>
<dbReference type="STRING" id="1563681.BFP71_15425"/>
<feature type="signal peptide" evidence="1">
    <location>
        <begin position="1"/>
        <end position="34"/>
    </location>
</feature>
<sequence>MALRDYFKNLKLNLKKMRILISGLLLMSAICISAQTKLDKVLMVNGETKTGSVVGISDDAIEFIHEGEALKYKLKKADISKIEFGSGRIEVFNEVKGSTKDAMLIDHHNKIAVLPFTYILDGEQKKNDATERKVQQEFFSLMKDHVGILNVQPTTETNAILAKSGVNDENFIQFSMPEIANMLGVEYIIQATLSISKKGASSYNSSSLFVKQNQSKDKARGSSFSVNSTQIEYQTSLNMLLYNDNGDVVWSRTKEAFWPNKDAYKQTLKFLLKRMPIYTK</sequence>
<dbReference type="AlphaFoldDB" id="A0A1E5T0E0"/>
<comment type="caution">
    <text evidence="2">The sequence shown here is derived from an EMBL/GenBank/DDBJ whole genome shotgun (WGS) entry which is preliminary data.</text>
</comment>
<proteinExistence type="predicted"/>
<name>A0A1E5T0E0_9BACT</name>
<dbReference type="Proteomes" id="UP000095552">
    <property type="component" value="Unassembled WGS sequence"/>
</dbReference>
<evidence type="ECO:0000313" key="3">
    <source>
        <dbReference type="Proteomes" id="UP000095552"/>
    </source>
</evidence>
<keyword evidence="1" id="KW-0732">Signal</keyword>
<accession>A0A1E5T0E0</accession>